<gene>
    <name evidence="1" type="ORF">SAMN05720469_1581</name>
</gene>
<keyword evidence="1" id="KW-0808">Transferase</keyword>
<dbReference type="Proteomes" id="UP000184275">
    <property type="component" value="Unassembled WGS sequence"/>
</dbReference>
<evidence type="ECO:0000313" key="1">
    <source>
        <dbReference type="EMBL" id="SHL28455.1"/>
    </source>
</evidence>
<dbReference type="GO" id="GO:0032259">
    <property type="term" value="P:methylation"/>
    <property type="evidence" value="ECO:0007669"/>
    <property type="project" value="UniProtKB-KW"/>
</dbReference>
<dbReference type="Pfam" id="PF13651">
    <property type="entry name" value="EcoRI_methylase"/>
    <property type="match status" value="1"/>
</dbReference>
<dbReference type="GO" id="GO:0008168">
    <property type="term" value="F:methyltransferase activity"/>
    <property type="evidence" value="ECO:0007669"/>
    <property type="project" value="UniProtKB-KW"/>
</dbReference>
<accession>A0A1M6ZDM4</accession>
<evidence type="ECO:0000313" key="2">
    <source>
        <dbReference type="Proteomes" id="UP000184275"/>
    </source>
</evidence>
<dbReference type="InterPro" id="IPR025247">
    <property type="entry name" value="EcoRI-like_methylase"/>
</dbReference>
<keyword evidence="2" id="KW-1185">Reference proteome</keyword>
<reference evidence="2" key="1">
    <citation type="submission" date="2016-11" db="EMBL/GenBank/DDBJ databases">
        <authorList>
            <person name="Varghese N."/>
            <person name="Submissions S."/>
        </authorList>
    </citation>
    <scope>NUCLEOTIDE SEQUENCE [LARGE SCALE GENOMIC DNA]</scope>
    <source>
        <strain evidence="2">UWOS</strain>
    </source>
</reference>
<proteinExistence type="predicted"/>
<name>A0A1M6ZDM4_9BACT</name>
<sequence>MARNISHHLLDDAKTNKKDEFYTQLADIERELKHYKNHFQNKVVYCNCDDPRSSNFFKYFVLHFKELGLKKIIASCYKKWEYDLFSPENFHHAFYYEYTGKENPTPSANELKAFNSDGDFRSEESVRLLKESDIVETNPPFSLFREYVAQLIFYKKQFLIIGNINAITYKEIFNLIKDNKVWLGIHLGRGISGFIVPEHYELYGTETKTSLSPKNTTATKAAIRIMTIIMGLMWTKQKTFPWTIKA</sequence>
<organism evidence="1 2">
    <name type="scientific">Fibrobacter intestinalis</name>
    <dbReference type="NCBI Taxonomy" id="28122"/>
    <lineage>
        <taxon>Bacteria</taxon>
        <taxon>Pseudomonadati</taxon>
        <taxon>Fibrobacterota</taxon>
        <taxon>Fibrobacteria</taxon>
        <taxon>Fibrobacterales</taxon>
        <taxon>Fibrobacteraceae</taxon>
        <taxon>Fibrobacter</taxon>
    </lineage>
</organism>
<dbReference type="AlphaFoldDB" id="A0A1M6ZDM4"/>
<protein>
    <submittedName>
        <fullName evidence="1">Adenine-specific methyltransferase EcoRI</fullName>
    </submittedName>
</protein>
<dbReference type="EMBL" id="FRAW01000058">
    <property type="protein sequence ID" value="SHL28455.1"/>
    <property type="molecule type" value="Genomic_DNA"/>
</dbReference>
<keyword evidence="1" id="KW-0489">Methyltransferase</keyword>